<feature type="transmembrane region" description="Helical" evidence="1">
    <location>
        <begin position="294"/>
        <end position="315"/>
    </location>
</feature>
<accession>A0AAE3MN76</accession>
<dbReference type="RefSeq" id="WP_266014756.1">
    <property type="nucleotide sequence ID" value="NZ_JAPFQP010000004.1"/>
</dbReference>
<keyword evidence="1" id="KW-1133">Transmembrane helix</keyword>
<evidence type="ECO:0000313" key="3">
    <source>
        <dbReference type="EMBL" id="MCX2720508.1"/>
    </source>
</evidence>
<dbReference type="GO" id="GO:0004366">
    <property type="term" value="F:glycerol-3-phosphate O-acyltransferase activity"/>
    <property type="evidence" value="ECO:0007669"/>
    <property type="project" value="TreeGrafter"/>
</dbReference>
<evidence type="ECO:0000256" key="1">
    <source>
        <dbReference type="SAM" id="Phobius"/>
    </source>
</evidence>
<dbReference type="PANTHER" id="PTHR31605:SF0">
    <property type="entry name" value="GLYCEROL-3-PHOSPHATE O-ACYLTRANSFERASE 1"/>
    <property type="match status" value="1"/>
</dbReference>
<dbReference type="Proteomes" id="UP001207116">
    <property type="component" value="Unassembled WGS sequence"/>
</dbReference>
<keyword evidence="1" id="KW-0472">Membrane</keyword>
<keyword evidence="1" id="KW-0812">Transmembrane</keyword>
<dbReference type="CDD" id="cd07992">
    <property type="entry name" value="LPLAT_AAK14816-like"/>
    <property type="match status" value="1"/>
</dbReference>
<comment type="caution">
    <text evidence="3">The sequence shown here is derived from an EMBL/GenBank/DDBJ whole genome shotgun (WGS) entry which is preliminary data.</text>
</comment>
<evidence type="ECO:0000313" key="4">
    <source>
        <dbReference type="Proteomes" id="UP001207116"/>
    </source>
</evidence>
<dbReference type="GO" id="GO:0008654">
    <property type="term" value="P:phospholipid biosynthetic process"/>
    <property type="evidence" value="ECO:0007669"/>
    <property type="project" value="TreeGrafter"/>
</dbReference>
<protein>
    <submittedName>
        <fullName evidence="3">Lysophospholipid acyltransferase family protein</fullName>
    </submittedName>
</protein>
<dbReference type="SUPFAM" id="SSF69593">
    <property type="entry name" value="Glycerol-3-phosphate (1)-acyltransferase"/>
    <property type="match status" value="1"/>
</dbReference>
<feature type="domain" description="Phospholipid/glycerol acyltransferase" evidence="2">
    <location>
        <begin position="26"/>
        <end position="153"/>
    </location>
</feature>
<dbReference type="InterPro" id="IPR052744">
    <property type="entry name" value="GPAT/DAPAT"/>
</dbReference>
<feature type="transmembrane region" description="Helical" evidence="1">
    <location>
        <begin position="255"/>
        <end position="274"/>
    </location>
</feature>
<keyword evidence="3" id="KW-0808">Transferase</keyword>
<keyword evidence="4" id="KW-1185">Reference proteome</keyword>
<dbReference type="GO" id="GO:0016287">
    <property type="term" value="F:glycerone-phosphate O-acyltransferase activity"/>
    <property type="evidence" value="ECO:0007669"/>
    <property type="project" value="TreeGrafter"/>
</dbReference>
<sequence length="338" mass="39530">MRTALHCYFGRINLHGLDGIPEKGPLMFLPNHQNALLDALLIAVNCRRKPYFLTRSDVFSNRLFRSLFSFFHMLPVYRIRDGRHTLSRNEAIFQKCAELLCQGEAVVIFPEANHHLDRRVRPLSKGFTRILFQAVELCNGQEIFLLPVGVNYLRAAQFPDLTSLYYGRAFPLLPLYDARDPRNSVFRIRNEVSQQLQTLTTHVPEDKKYEQFIAYLISRGIDFQDPEKANQAIAGFTENMVDFPDEMVKKRRTGILRLIFYLFNFPLVIPWFWIKNRLVPEPEFNSTFRFAYALMIYPLVYLICFFLISSLWGYAQALTLIALHFGVNQVYIKVVREN</sequence>
<dbReference type="SMART" id="SM00563">
    <property type="entry name" value="PlsC"/>
    <property type="match status" value="1"/>
</dbReference>
<proteinExistence type="predicted"/>
<keyword evidence="3" id="KW-0012">Acyltransferase</keyword>
<organism evidence="3 4">
    <name type="scientific">Lentiprolixibacter aurantiacus</name>
    <dbReference type="NCBI Taxonomy" id="2993939"/>
    <lineage>
        <taxon>Bacteria</taxon>
        <taxon>Pseudomonadati</taxon>
        <taxon>Bacteroidota</taxon>
        <taxon>Flavobacteriia</taxon>
        <taxon>Flavobacteriales</taxon>
        <taxon>Flavobacteriaceae</taxon>
        <taxon>Lentiprolixibacter</taxon>
    </lineage>
</organism>
<dbReference type="AlphaFoldDB" id="A0AAE3MN76"/>
<dbReference type="InterPro" id="IPR002123">
    <property type="entry name" value="Plipid/glycerol_acylTrfase"/>
</dbReference>
<dbReference type="Pfam" id="PF01553">
    <property type="entry name" value="Acyltransferase"/>
    <property type="match status" value="1"/>
</dbReference>
<dbReference type="PANTHER" id="PTHR31605">
    <property type="entry name" value="GLYCEROL-3-PHOSPHATE O-ACYLTRANSFERASE 1"/>
    <property type="match status" value="1"/>
</dbReference>
<evidence type="ECO:0000259" key="2">
    <source>
        <dbReference type="SMART" id="SM00563"/>
    </source>
</evidence>
<name>A0AAE3MN76_9FLAO</name>
<gene>
    <name evidence="3" type="ORF">OO016_12905</name>
</gene>
<reference evidence="3" key="1">
    <citation type="submission" date="2022-11" db="EMBL/GenBank/DDBJ databases">
        <title>The characterization of three novel Bacteroidetes species and genomic analysis of their roles in tidal elemental geochemical cycles.</title>
        <authorList>
            <person name="Ma K.-J."/>
        </authorList>
    </citation>
    <scope>NUCLEOTIDE SEQUENCE</scope>
    <source>
        <strain evidence="3">M415</strain>
    </source>
</reference>
<dbReference type="EMBL" id="JAPFQP010000004">
    <property type="protein sequence ID" value="MCX2720508.1"/>
    <property type="molecule type" value="Genomic_DNA"/>
</dbReference>